<evidence type="ECO:0000256" key="7">
    <source>
        <dbReference type="ARBA" id="ARBA00022927"/>
    </source>
</evidence>
<keyword evidence="8" id="KW-0472">Membrane</keyword>
<evidence type="ECO:0000256" key="5">
    <source>
        <dbReference type="ARBA" id="ARBA00022448"/>
    </source>
</evidence>
<dbReference type="Pfam" id="PF03550">
    <property type="entry name" value="LolB"/>
    <property type="match status" value="1"/>
</dbReference>
<gene>
    <name evidence="13" type="ORF">ET418_00610</name>
</gene>
<evidence type="ECO:0000256" key="11">
    <source>
        <dbReference type="ARBA" id="ARBA00023237"/>
    </source>
</evidence>
<accession>A0A5A9XPX8</accession>
<comment type="similarity">
    <text evidence="2">Belongs to the LolB family.</text>
</comment>
<evidence type="ECO:0000256" key="3">
    <source>
        <dbReference type="ARBA" id="ARBA00011245"/>
    </source>
</evidence>
<evidence type="ECO:0000256" key="4">
    <source>
        <dbReference type="ARBA" id="ARBA00016202"/>
    </source>
</evidence>
<evidence type="ECO:0000256" key="1">
    <source>
        <dbReference type="ARBA" id="ARBA00004442"/>
    </source>
</evidence>
<dbReference type="GO" id="GO:0009279">
    <property type="term" value="C:cell outer membrane"/>
    <property type="evidence" value="ECO:0007669"/>
    <property type="project" value="UniProtKB-SubCell"/>
</dbReference>
<reference evidence="13 14" key="1">
    <citation type="submission" date="2019-04" db="EMBL/GenBank/DDBJ databases">
        <title>Geobacter ruber sp. nov., ferric-reducing bacteria isolated from paddy soil.</title>
        <authorList>
            <person name="Xu Z."/>
            <person name="Masuda Y."/>
            <person name="Itoh H."/>
            <person name="Senoo K."/>
        </authorList>
    </citation>
    <scope>NUCLEOTIDE SEQUENCE [LARGE SCALE GENOMIC DNA]</scope>
    <source>
        <strain evidence="13 14">Red88</strain>
    </source>
</reference>
<evidence type="ECO:0000256" key="12">
    <source>
        <dbReference type="ARBA" id="ARBA00023288"/>
    </source>
</evidence>
<keyword evidence="5" id="KW-0813">Transport</keyword>
<evidence type="ECO:0000256" key="10">
    <source>
        <dbReference type="ARBA" id="ARBA00023186"/>
    </source>
</evidence>
<evidence type="ECO:0000256" key="2">
    <source>
        <dbReference type="ARBA" id="ARBA00009696"/>
    </source>
</evidence>
<dbReference type="GO" id="GO:0015031">
    <property type="term" value="P:protein transport"/>
    <property type="evidence" value="ECO:0007669"/>
    <property type="project" value="UniProtKB-KW"/>
</dbReference>
<dbReference type="InterPro" id="IPR029046">
    <property type="entry name" value="LolA/LolB/LppX"/>
</dbReference>
<dbReference type="Gene3D" id="2.50.20.10">
    <property type="entry name" value="Lipoprotein localisation LolA/LolB/LppX"/>
    <property type="match status" value="1"/>
</dbReference>
<evidence type="ECO:0000256" key="6">
    <source>
        <dbReference type="ARBA" id="ARBA00022729"/>
    </source>
</evidence>
<dbReference type="OrthoDB" id="5395136at2"/>
<keyword evidence="10" id="KW-0143">Chaperone</keyword>
<organism evidence="13 14">
    <name type="scientific">Oryzomonas rubra</name>
    <dbReference type="NCBI Taxonomy" id="2509454"/>
    <lineage>
        <taxon>Bacteria</taxon>
        <taxon>Pseudomonadati</taxon>
        <taxon>Thermodesulfobacteriota</taxon>
        <taxon>Desulfuromonadia</taxon>
        <taxon>Geobacterales</taxon>
        <taxon>Geobacteraceae</taxon>
        <taxon>Oryzomonas</taxon>
    </lineage>
</organism>
<comment type="subcellular location">
    <subcellularLocation>
        <location evidence="1">Cell outer membrane</location>
    </subcellularLocation>
</comment>
<dbReference type="InterPro" id="IPR004565">
    <property type="entry name" value="OM_lipoprot_LolB"/>
</dbReference>
<protein>
    <recommendedName>
        <fullName evidence="4">Outer-membrane lipoprotein LolB</fullName>
    </recommendedName>
</protein>
<keyword evidence="7" id="KW-0653">Protein transport</keyword>
<dbReference type="AlphaFoldDB" id="A0A5A9XPX8"/>
<keyword evidence="6" id="KW-0732">Signal</keyword>
<evidence type="ECO:0000313" key="13">
    <source>
        <dbReference type="EMBL" id="KAA0895054.1"/>
    </source>
</evidence>
<keyword evidence="12 13" id="KW-0449">Lipoprotein</keyword>
<keyword evidence="11" id="KW-0998">Cell outer membrane</keyword>
<proteinExistence type="inferred from homology"/>
<evidence type="ECO:0000256" key="8">
    <source>
        <dbReference type="ARBA" id="ARBA00023136"/>
    </source>
</evidence>
<dbReference type="EMBL" id="SRSD01000001">
    <property type="protein sequence ID" value="KAA0895054.1"/>
    <property type="molecule type" value="Genomic_DNA"/>
</dbReference>
<evidence type="ECO:0000256" key="9">
    <source>
        <dbReference type="ARBA" id="ARBA00023139"/>
    </source>
</evidence>
<dbReference type="SUPFAM" id="SSF89392">
    <property type="entry name" value="Prokaryotic lipoproteins and lipoprotein localization factors"/>
    <property type="match status" value="1"/>
</dbReference>
<name>A0A5A9XPX8_9BACT</name>
<keyword evidence="9" id="KW-0564">Palmitate</keyword>
<evidence type="ECO:0000313" key="14">
    <source>
        <dbReference type="Proteomes" id="UP000324298"/>
    </source>
</evidence>
<comment type="caution">
    <text evidence="13">The sequence shown here is derived from an EMBL/GenBank/DDBJ whole genome shotgun (WGS) entry which is preliminary data.</text>
</comment>
<sequence>MIGPSMKRHFPLLFLLSTLFLASGCAIFTPKPPLEYRPGVQVDTLSAGVSLSITKGEQGMGANGFLLYQRPDRMRMVILSPFGTTIMETVVVGEEVTVVDNSKGVAFRGLLAELPQQGQGDTWRQARWVMEVPAPGSSLRDGTVERTSSMGLKERVTFENGLVVVKSLANGDEAHYNDYEVVNGVPLATEIIMYSHDGGRFRIKITEPEVNTDLAPEAFTPHVDNLTIYPLSALQGKQ</sequence>
<comment type="subunit">
    <text evidence="3">Monomer.</text>
</comment>
<keyword evidence="14" id="KW-1185">Reference proteome</keyword>
<dbReference type="PROSITE" id="PS51257">
    <property type="entry name" value="PROKAR_LIPOPROTEIN"/>
    <property type="match status" value="1"/>
</dbReference>
<dbReference type="Proteomes" id="UP000324298">
    <property type="component" value="Unassembled WGS sequence"/>
</dbReference>